<evidence type="ECO:0000313" key="2">
    <source>
        <dbReference type="EMBL" id="MFD2840881.1"/>
    </source>
</evidence>
<dbReference type="Pfam" id="PF13302">
    <property type="entry name" value="Acetyltransf_3"/>
    <property type="match status" value="1"/>
</dbReference>
<organism evidence="2 3">
    <name type="scientific">Populibacterium corticicola</name>
    <dbReference type="NCBI Taxonomy" id="1812826"/>
    <lineage>
        <taxon>Bacteria</taxon>
        <taxon>Bacillati</taxon>
        <taxon>Actinomycetota</taxon>
        <taxon>Actinomycetes</taxon>
        <taxon>Micrococcales</taxon>
        <taxon>Jonesiaceae</taxon>
        <taxon>Populibacterium</taxon>
    </lineage>
</organism>
<gene>
    <name evidence="2" type="ORF">ACFSYH_09905</name>
</gene>
<dbReference type="PROSITE" id="PS51186">
    <property type="entry name" value="GNAT"/>
    <property type="match status" value="1"/>
</dbReference>
<evidence type="ECO:0000259" key="1">
    <source>
        <dbReference type="PROSITE" id="PS51186"/>
    </source>
</evidence>
<dbReference type="EC" id="2.3.-.-" evidence="2"/>
<dbReference type="EMBL" id="JBHUOP010000004">
    <property type="protein sequence ID" value="MFD2840881.1"/>
    <property type="molecule type" value="Genomic_DNA"/>
</dbReference>
<dbReference type="InterPro" id="IPR000182">
    <property type="entry name" value="GNAT_dom"/>
</dbReference>
<dbReference type="GO" id="GO:0016746">
    <property type="term" value="F:acyltransferase activity"/>
    <property type="evidence" value="ECO:0007669"/>
    <property type="project" value="UniProtKB-KW"/>
</dbReference>
<keyword evidence="2" id="KW-0808">Transferase</keyword>
<keyword evidence="3" id="KW-1185">Reference proteome</keyword>
<dbReference type="SUPFAM" id="SSF55729">
    <property type="entry name" value="Acyl-CoA N-acyltransferases (Nat)"/>
    <property type="match status" value="1"/>
</dbReference>
<dbReference type="Proteomes" id="UP001597391">
    <property type="component" value="Unassembled WGS sequence"/>
</dbReference>
<name>A0ABW5XHX4_9MICO</name>
<accession>A0ABW5XHX4</accession>
<dbReference type="PANTHER" id="PTHR43792">
    <property type="entry name" value="GNAT FAMILY, PUTATIVE (AFU_ORTHOLOGUE AFUA_3G00765)-RELATED-RELATED"/>
    <property type="match status" value="1"/>
</dbReference>
<dbReference type="PANTHER" id="PTHR43792:SF1">
    <property type="entry name" value="N-ACETYLTRANSFERASE DOMAIN-CONTAINING PROTEIN"/>
    <property type="match status" value="1"/>
</dbReference>
<reference evidence="3" key="1">
    <citation type="journal article" date="2019" name="Int. J. Syst. Evol. Microbiol.">
        <title>The Global Catalogue of Microorganisms (GCM) 10K type strain sequencing project: providing services to taxonomists for standard genome sequencing and annotation.</title>
        <authorList>
            <consortium name="The Broad Institute Genomics Platform"/>
            <consortium name="The Broad Institute Genome Sequencing Center for Infectious Disease"/>
            <person name="Wu L."/>
            <person name="Ma J."/>
        </authorList>
    </citation>
    <scope>NUCLEOTIDE SEQUENCE [LARGE SCALE GENOMIC DNA]</scope>
    <source>
        <strain evidence="3">KCTC 33576</strain>
    </source>
</reference>
<sequence length="169" mass="19419">MIRRFSPEDAVALHGYLSRPEAVQFEPYGLHTLEDCYRVAAERANDERFLAVSLGDGTLVDNLYLAPEGPEYWNTWQIGYVFHPDHWGQGYATESLSALLEELFSHQMAHRVVARCNPLNTRSWRLLERVGLRREAHHLAAASFAQDINGALVWHDTYVYALLDTEWDC</sequence>
<evidence type="ECO:0000313" key="3">
    <source>
        <dbReference type="Proteomes" id="UP001597391"/>
    </source>
</evidence>
<dbReference type="Gene3D" id="3.40.630.30">
    <property type="match status" value="1"/>
</dbReference>
<comment type="caution">
    <text evidence="2">The sequence shown here is derived from an EMBL/GenBank/DDBJ whole genome shotgun (WGS) entry which is preliminary data.</text>
</comment>
<keyword evidence="2" id="KW-0012">Acyltransferase</keyword>
<dbReference type="InterPro" id="IPR051531">
    <property type="entry name" value="N-acetyltransferase"/>
</dbReference>
<dbReference type="InterPro" id="IPR016181">
    <property type="entry name" value="Acyl_CoA_acyltransferase"/>
</dbReference>
<protein>
    <submittedName>
        <fullName evidence="2">GNAT family N-acetyltransferase</fullName>
        <ecNumber evidence="2">2.3.-.-</ecNumber>
    </submittedName>
</protein>
<proteinExistence type="predicted"/>
<feature type="domain" description="N-acetyltransferase" evidence="1">
    <location>
        <begin position="1"/>
        <end position="159"/>
    </location>
</feature>
<dbReference type="RefSeq" id="WP_377467183.1">
    <property type="nucleotide sequence ID" value="NZ_JBHUOP010000004.1"/>
</dbReference>